<keyword evidence="2" id="KW-1185">Reference proteome</keyword>
<name>A0A7U3Q3K4_9SPHI</name>
<dbReference type="GO" id="GO:0003677">
    <property type="term" value="F:DNA binding"/>
    <property type="evidence" value="ECO:0007669"/>
    <property type="project" value="InterPro"/>
</dbReference>
<sequence>MEKENSKSVNRIKQVAKEKGASSRLISLWVDVDYTTVSNWSSNKYQPSDEKLNQIGELLQKDNRDLLEPQGRVDIGLAKALEQELKRLHKEEGISYEVEKFDKKKGLSVKVNNPELVKRLREFAESYKAKNKSYIA</sequence>
<dbReference type="SUPFAM" id="SSF47413">
    <property type="entry name" value="lambda repressor-like DNA-binding domains"/>
    <property type="match status" value="1"/>
</dbReference>
<evidence type="ECO:0000313" key="1">
    <source>
        <dbReference type="EMBL" id="QPH37872.1"/>
    </source>
</evidence>
<dbReference type="EMBL" id="CP064939">
    <property type="protein sequence ID" value="QPH37872.1"/>
    <property type="molecule type" value="Genomic_DNA"/>
</dbReference>
<evidence type="ECO:0000313" key="2">
    <source>
        <dbReference type="Proteomes" id="UP000594759"/>
    </source>
</evidence>
<accession>A0A7U3Q3K4</accession>
<evidence type="ECO:0008006" key="3">
    <source>
        <dbReference type="Google" id="ProtNLM"/>
    </source>
</evidence>
<dbReference type="AlphaFoldDB" id="A0A7U3Q3K4"/>
<dbReference type="Proteomes" id="UP000594759">
    <property type="component" value="Chromosome"/>
</dbReference>
<dbReference type="InterPro" id="IPR010982">
    <property type="entry name" value="Lambda_DNA-bd_dom_sf"/>
</dbReference>
<proteinExistence type="predicted"/>
<organism evidence="1 2">
    <name type="scientific">Pedobacter endophyticus</name>
    <dbReference type="NCBI Taxonomy" id="2789740"/>
    <lineage>
        <taxon>Bacteria</taxon>
        <taxon>Pseudomonadati</taxon>
        <taxon>Bacteroidota</taxon>
        <taxon>Sphingobacteriia</taxon>
        <taxon>Sphingobacteriales</taxon>
        <taxon>Sphingobacteriaceae</taxon>
        <taxon>Pedobacter</taxon>
    </lineage>
</organism>
<reference evidence="1 2" key="1">
    <citation type="submission" date="2020-11" db="EMBL/GenBank/DDBJ databases">
        <title>Pedobacter endophytica, an endophytic bacteria isolated form Carex pumila.</title>
        <authorList>
            <person name="Peng Y."/>
            <person name="Jiang L."/>
            <person name="Lee J."/>
        </authorList>
    </citation>
    <scope>NUCLEOTIDE SEQUENCE [LARGE SCALE GENOMIC DNA]</scope>
    <source>
        <strain evidence="1 2">JBR3-12</strain>
    </source>
</reference>
<protein>
    <recommendedName>
        <fullName evidence="3">HTH cro/C1-type domain-containing protein</fullName>
    </recommendedName>
</protein>
<dbReference type="RefSeq" id="WP_196097184.1">
    <property type="nucleotide sequence ID" value="NZ_CP064939.1"/>
</dbReference>
<dbReference type="KEGG" id="pex:IZT61_12200"/>
<dbReference type="Gene3D" id="1.10.260.40">
    <property type="entry name" value="lambda repressor-like DNA-binding domains"/>
    <property type="match status" value="1"/>
</dbReference>
<gene>
    <name evidence="1" type="ORF">IZT61_12200</name>
</gene>